<reference evidence="2" key="1">
    <citation type="submission" date="2020-05" db="EMBL/GenBank/DDBJ databases">
        <authorList>
            <person name="Chiriac C."/>
            <person name="Salcher M."/>
            <person name="Ghai R."/>
            <person name="Kavagutti S V."/>
        </authorList>
    </citation>
    <scope>NUCLEOTIDE SEQUENCE</scope>
</reference>
<evidence type="ECO:0000313" key="2">
    <source>
        <dbReference type="EMBL" id="CAB4183863.1"/>
    </source>
</evidence>
<dbReference type="EMBL" id="LR797318">
    <property type="protein sequence ID" value="CAB4202462.1"/>
    <property type="molecule type" value="Genomic_DNA"/>
</dbReference>
<sequence>MKYIVKDENGEIMRIVGRQEEARQLVNIRPGWKFTGVRNPKIKLDLSQFEDAPF</sequence>
<protein>
    <submittedName>
        <fullName evidence="2">Uncharacterized protein</fullName>
    </submittedName>
</protein>
<proteinExistence type="predicted"/>
<organism evidence="2">
    <name type="scientific">uncultured Caudovirales phage</name>
    <dbReference type="NCBI Taxonomy" id="2100421"/>
    <lineage>
        <taxon>Viruses</taxon>
        <taxon>Duplodnaviria</taxon>
        <taxon>Heunggongvirae</taxon>
        <taxon>Uroviricota</taxon>
        <taxon>Caudoviricetes</taxon>
        <taxon>Peduoviridae</taxon>
        <taxon>Maltschvirus</taxon>
        <taxon>Maltschvirus maltsch</taxon>
    </lineage>
</organism>
<evidence type="ECO:0000313" key="1">
    <source>
        <dbReference type="EMBL" id="CAB4178966.1"/>
    </source>
</evidence>
<accession>A0A6J5QHR4</accession>
<gene>
    <name evidence="1" type="ORF">UFOVP1022_25</name>
    <name evidence="2" type="ORF">UFOVP1110_16</name>
    <name evidence="3" type="ORF">UFOVP1378_18</name>
    <name evidence="4" type="ORF">UFOVP1474_11</name>
    <name evidence="5" type="ORF">UFOVP1561_2</name>
</gene>
<evidence type="ECO:0000313" key="3">
    <source>
        <dbReference type="EMBL" id="CAB4202462.1"/>
    </source>
</evidence>
<dbReference type="EMBL" id="LR797052">
    <property type="protein sequence ID" value="CAB4183863.1"/>
    <property type="molecule type" value="Genomic_DNA"/>
</dbReference>
<dbReference type="EMBL" id="LR796978">
    <property type="protein sequence ID" value="CAB4178966.1"/>
    <property type="molecule type" value="Genomic_DNA"/>
</dbReference>
<name>A0A6J5QHR4_9CAUD</name>
<evidence type="ECO:0000313" key="4">
    <source>
        <dbReference type="EMBL" id="CAB4215296.1"/>
    </source>
</evidence>
<dbReference type="EMBL" id="LR798406">
    <property type="protein sequence ID" value="CAB5229664.1"/>
    <property type="molecule type" value="Genomic_DNA"/>
</dbReference>
<dbReference type="EMBL" id="LR797424">
    <property type="protein sequence ID" value="CAB4215296.1"/>
    <property type="molecule type" value="Genomic_DNA"/>
</dbReference>
<evidence type="ECO:0000313" key="5">
    <source>
        <dbReference type="EMBL" id="CAB5229664.1"/>
    </source>
</evidence>